<dbReference type="InterPro" id="IPR004088">
    <property type="entry name" value="KH_dom_type_1"/>
</dbReference>
<feature type="region of interest" description="Disordered" evidence="3">
    <location>
        <begin position="1"/>
        <end position="67"/>
    </location>
</feature>
<evidence type="ECO:0000259" key="4">
    <source>
        <dbReference type="SMART" id="SM00322"/>
    </source>
</evidence>
<dbReference type="PANTHER" id="PTHR10288">
    <property type="entry name" value="KH DOMAIN CONTAINING RNA BINDING PROTEIN"/>
    <property type="match status" value="1"/>
</dbReference>
<dbReference type="PROSITE" id="PS50084">
    <property type="entry name" value="KH_TYPE_1"/>
    <property type="match status" value="5"/>
</dbReference>
<protein>
    <recommendedName>
        <fullName evidence="4">K Homology domain-containing protein</fullName>
    </recommendedName>
</protein>
<dbReference type="GO" id="GO:0003723">
    <property type="term" value="F:RNA binding"/>
    <property type="evidence" value="ECO:0007669"/>
    <property type="project" value="UniProtKB-UniRule"/>
</dbReference>
<dbReference type="Gene3D" id="3.30.1370.10">
    <property type="entry name" value="K Homology domain, type 1"/>
    <property type="match status" value="5"/>
</dbReference>
<feature type="region of interest" description="Disordered" evidence="3">
    <location>
        <begin position="566"/>
        <end position="589"/>
    </location>
</feature>
<keyword evidence="2" id="KW-0694">RNA-binding</keyword>
<dbReference type="CDD" id="cd22460">
    <property type="entry name" value="KH-I_PEPPER_rpt2_like"/>
    <property type="match status" value="1"/>
</dbReference>
<dbReference type="EMBL" id="KI517465">
    <property type="protein sequence ID" value="ESQ39759.1"/>
    <property type="molecule type" value="Genomic_DNA"/>
</dbReference>
<feature type="compositionally biased region" description="Basic and acidic residues" evidence="3">
    <location>
        <begin position="95"/>
        <end position="115"/>
    </location>
</feature>
<sequence>MKTDHLHRGSSDAAEARATVVENPPTKPPSFLQHPSRRKPDLKRKKRDAEEKGKHGGPPPATNLRDGKSSIVLGFCNLQEQQMVERGKRTHHNRSTRDNNENDKNQKRRLSYETEEKLNNKDDLVVYRILCPSGVIGSVIGKSGKVINVIRQETRARIKVVDPFPGCSERVITIYCSVKEKKDIVDIENLEPNYTEQIVPLCPAQDALIKLHYAIVASLATAAENTKIDRDDIGECRLLVPSSQCSNVIGKAGSTIKKVRSRTGASVKIVSKDVSDPSHTCAMDFDNIVLISGEPESVKRAIFAVSAIMYKFSPREQIPLDTTVQEVPASIIIPSDLSIYPQTGLYPNQDPIFQHGASVPSFIGTLPQGYGETAAANPMPVFSSSSLPVVSHSFGGSSRSEELVLKVLCSSSNIGRVIGKGGSTIKGIRQASGSYIEVNDSRANRDEECVITVTSKESPDDLKSMAVEAVLLLQDKINDEDEEKAKMQLLVPSKVIGCIIGKSGSIISEIRKRTNADIHISKGSNKPKFADPNDELVEISGEASNVRDALIQIVLRLRDDVLRDREIGSSRNQPPARSESNSFFSPATNSSAGLALPPSFMSSVPQAASVDFDRRPETGSSMGMLSSTSGLYGYGSFPAGNNSYGSNSSYSSNIYGRLPQSTTMEIRIPSNAVGKVMGKGGGNLDNIRRISGALIEISDSKTSHGGRIALISGTPEQKRTAENLFQAFIMST</sequence>
<feature type="domain" description="K Homology" evidence="4">
    <location>
        <begin position="401"/>
        <end position="478"/>
    </location>
</feature>
<proteinExistence type="predicted"/>
<dbReference type="Gramene" id="ESQ39759">
    <property type="protein sequence ID" value="ESQ39759"/>
    <property type="gene ID" value="EUTSA_v10000793mg"/>
</dbReference>
<feature type="domain" description="K Homology" evidence="4">
    <location>
        <begin position="232"/>
        <end position="310"/>
    </location>
</feature>
<dbReference type="CDD" id="cd22459">
    <property type="entry name" value="KH-I_PEPPER_rpt1_like"/>
    <property type="match status" value="2"/>
</dbReference>
<feature type="domain" description="K Homology" evidence="4">
    <location>
        <begin position="123"/>
        <end position="193"/>
    </location>
</feature>
<reference evidence="5 6" key="1">
    <citation type="journal article" date="2013" name="Front. Plant Sci.">
        <title>The Reference Genome of the Halophytic Plant Eutrema salsugineum.</title>
        <authorList>
            <person name="Yang R."/>
            <person name="Jarvis D.E."/>
            <person name="Chen H."/>
            <person name="Beilstein M.A."/>
            <person name="Grimwood J."/>
            <person name="Jenkins J."/>
            <person name="Shu S."/>
            <person name="Prochnik S."/>
            <person name="Xin M."/>
            <person name="Ma C."/>
            <person name="Schmutz J."/>
            <person name="Wing R.A."/>
            <person name="Mitchell-Olds T."/>
            <person name="Schumaker K.S."/>
            <person name="Wang X."/>
        </authorList>
    </citation>
    <scope>NUCLEOTIDE SEQUENCE [LARGE SCALE GENOMIC DNA]</scope>
</reference>
<dbReference type="Proteomes" id="UP000030689">
    <property type="component" value="Unassembled WGS sequence"/>
</dbReference>
<dbReference type="InterPro" id="IPR004087">
    <property type="entry name" value="KH_dom"/>
</dbReference>
<keyword evidence="6" id="KW-1185">Reference proteome</keyword>
<dbReference type="InterPro" id="IPR036612">
    <property type="entry name" value="KH_dom_type_1_sf"/>
</dbReference>
<evidence type="ECO:0000256" key="2">
    <source>
        <dbReference type="PROSITE-ProRule" id="PRU00117"/>
    </source>
</evidence>
<evidence type="ECO:0000313" key="5">
    <source>
        <dbReference type="EMBL" id="ESQ39759.1"/>
    </source>
</evidence>
<keyword evidence="1" id="KW-0677">Repeat</keyword>
<accession>V4L7Y3</accession>
<feature type="domain" description="K Homology" evidence="4">
    <location>
        <begin position="483"/>
        <end position="558"/>
    </location>
</feature>
<feature type="compositionally biased region" description="Basic residues" evidence="3">
    <location>
        <begin position="35"/>
        <end position="46"/>
    </location>
</feature>
<evidence type="ECO:0000256" key="3">
    <source>
        <dbReference type="SAM" id="MobiDB-lite"/>
    </source>
</evidence>
<gene>
    <name evidence="5" type="ORF">EUTSA_v10000793mg</name>
</gene>
<dbReference type="AlphaFoldDB" id="V4L7Y3"/>
<dbReference type="SMART" id="SM00322">
    <property type="entry name" value="KH"/>
    <property type="match status" value="5"/>
</dbReference>
<organism evidence="5 6">
    <name type="scientific">Eutrema salsugineum</name>
    <name type="common">Saltwater cress</name>
    <name type="synonym">Sisymbrium salsugineum</name>
    <dbReference type="NCBI Taxonomy" id="72664"/>
    <lineage>
        <taxon>Eukaryota</taxon>
        <taxon>Viridiplantae</taxon>
        <taxon>Streptophyta</taxon>
        <taxon>Embryophyta</taxon>
        <taxon>Tracheophyta</taxon>
        <taxon>Spermatophyta</taxon>
        <taxon>Magnoliopsida</taxon>
        <taxon>eudicotyledons</taxon>
        <taxon>Gunneridae</taxon>
        <taxon>Pentapetalae</taxon>
        <taxon>rosids</taxon>
        <taxon>malvids</taxon>
        <taxon>Brassicales</taxon>
        <taxon>Brassicaceae</taxon>
        <taxon>Eutremeae</taxon>
        <taxon>Eutrema</taxon>
    </lineage>
</organism>
<feature type="region of interest" description="Disordered" evidence="3">
    <location>
        <begin position="84"/>
        <end position="115"/>
    </location>
</feature>
<feature type="compositionally biased region" description="Polar residues" evidence="3">
    <location>
        <begin position="569"/>
        <end position="589"/>
    </location>
</feature>
<dbReference type="SUPFAM" id="SSF54791">
    <property type="entry name" value="Eukaryotic type KH-domain (KH-domain type I)"/>
    <property type="match status" value="5"/>
</dbReference>
<dbReference type="eggNOG" id="KOG2190">
    <property type="taxonomic scope" value="Eukaryota"/>
</dbReference>
<dbReference type="STRING" id="72664.V4L7Y3"/>
<feature type="compositionally biased region" description="Basic and acidic residues" evidence="3">
    <location>
        <begin position="1"/>
        <end position="10"/>
    </location>
</feature>
<name>V4L7Y3_EUTSA</name>
<evidence type="ECO:0000256" key="1">
    <source>
        <dbReference type="ARBA" id="ARBA00022737"/>
    </source>
</evidence>
<dbReference type="OMA" id="HIFGTHE"/>
<feature type="domain" description="K Homology" evidence="4">
    <location>
        <begin position="660"/>
        <end position="730"/>
    </location>
</feature>
<evidence type="ECO:0000313" key="6">
    <source>
        <dbReference type="Proteomes" id="UP000030689"/>
    </source>
</evidence>
<dbReference type="Pfam" id="PF00013">
    <property type="entry name" value="KH_1"/>
    <property type="match status" value="5"/>
</dbReference>